<dbReference type="AlphaFoldDB" id="A0A1G5UWN6"/>
<dbReference type="EMBL" id="FMXB01000001">
    <property type="protein sequence ID" value="SDA38051.1"/>
    <property type="molecule type" value="Genomic_DNA"/>
</dbReference>
<dbReference type="Proteomes" id="UP000323439">
    <property type="component" value="Unassembled WGS sequence"/>
</dbReference>
<keyword evidence="1" id="KW-0472">Membrane</keyword>
<organism evidence="2 3">
    <name type="scientific">Methanobrevibacter millerae</name>
    <dbReference type="NCBI Taxonomy" id="230361"/>
    <lineage>
        <taxon>Archaea</taxon>
        <taxon>Methanobacteriati</taxon>
        <taxon>Methanobacteriota</taxon>
        <taxon>Methanomada group</taxon>
        <taxon>Methanobacteria</taxon>
        <taxon>Methanobacteriales</taxon>
        <taxon>Methanobacteriaceae</taxon>
        <taxon>Methanobrevibacter</taxon>
    </lineage>
</organism>
<dbReference type="InterPro" id="IPR043941">
    <property type="entry name" value="EMC6-arch"/>
</dbReference>
<evidence type="ECO:0000313" key="2">
    <source>
        <dbReference type="EMBL" id="SDA38051.1"/>
    </source>
</evidence>
<proteinExistence type="predicted"/>
<dbReference type="RefSeq" id="WP_149730842.1">
    <property type="nucleotide sequence ID" value="NZ_FMXB01000001.1"/>
</dbReference>
<dbReference type="Pfam" id="PF19094">
    <property type="entry name" value="EMC6_arch"/>
    <property type="match status" value="1"/>
</dbReference>
<protein>
    <submittedName>
        <fullName evidence="2">Uncharacterized protein</fullName>
    </submittedName>
</protein>
<sequence length="89" mass="10032">MDDTIKLTSVSVIVGIIVGVISGLFTIGALGFKNDMVGLLLAIIAVYALSKTTNKIVNEELDRSQKIWDWFFPFFFSWIIVWVLIANYM</sequence>
<accession>A0A1G5UWN6</accession>
<keyword evidence="1" id="KW-0812">Transmembrane</keyword>
<keyword evidence="3" id="KW-1185">Reference proteome</keyword>
<feature type="transmembrane region" description="Helical" evidence="1">
    <location>
        <begin position="7"/>
        <end position="25"/>
    </location>
</feature>
<name>A0A1G5UWN6_9EURY</name>
<gene>
    <name evidence="2" type="ORF">SAMN02910315_00199</name>
</gene>
<dbReference type="OrthoDB" id="64172at2157"/>
<feature type="transmembrane region" description="Helical" evidence="1">
    <location>
        <begin position="70"/>
        <end position="88"/>
    </location>
</feature>
<keyword evidence="1" id="KW-1133">Transmembrane helix</keyword>
<evidence type="ECO:0000313" key="3">
    <source>
        <dbReference type="Proteomes" id="UP000323439"/>
    </source>
</evidence>
<reference evidence="2 3" key="1">
    <citation type="submission" date="2016-10" db="EMBL/GenBank/DDBJ databases">
        <authorList>
            <person name="Varghese N."/>
            <person name="Submissions S."/>
        </authorList>
    </citation>
    <scope>NUCLEOTIDE SEQUENCE [LARGE SCALE GENOMIC DNA]</scope>
    <source>
        <strain evidence="2 3">DSM 16643</strain>
    </source>
</reference>
<evidence type="ECO:0000256" key="1">
    <source>
        <dbReference type="SAM" id="Phobius"/>
    </source>
</evidence>